<sequence length="27" mass="3383">MLIWLWRWTRAWFSNVGGEAFAVRRSW</sequence>
<dbReference type="Proteomes" id="UP000825935">
    <property type="component" value="Chromosome 15"/>
</dbReference>
<dbReference type="EMBL" id="CM035420">
    <property type="protein sequence ID" value="KAH7404469.1"/>
    <property type="molecule type" value="Genomic_DNA"/>
</dbReference>
<comment type="caution">
    <text evidence="1">The sequence shown here is derived from an EMBL/GenBank/DDBJ whole genome shotgun (WGS) entry which is preliminary data.</text>
</comment>
<reference evidence="1" key="1">
    <citation type="submission" date="2021-08" db="EMBL/GenBank/DDBJ databases">
        <title>WGS assembly of Ceratopteris richardii.</title>
        <authorList>
            <person name="Marchant D.B."/>
            <person name="Chen G."/>
            <person name="Jenkins J."/>
            <person name="Shu S."/>
            <person name="Leebens-Mack J."/>
            <person name="Grimwood J."/>
            <person name="Schmutz J."/>
            <person name="Soltis P."/>
            <person name="Soltis D."/>
            <person name="Chen Z.-H."/>
        </authorList>
    </citation>
    <scope>NUCLEOTIDE SEQUENCE</scope>
    <source>
        <strain evidence="1">Whitten #5841</strain>
        <tissue evidence="1">Leaf</tissue>
    </source>
</reference>
<dbReference type="AlphaFoldDB" id="A0A8T2T6B6"/>
<proteinExistence type="predicted"/>
<accession>A0A8T2T6B6</accession>
<keyword evidence="2" id="KW-1185">Reference proteome</keyword>
<gene>
    <name evidence="1" type="ORF">KP509_15G026900</name>
</gene>
<name>A0A8T2T6B6_CERRI</name>
<organism evidence="1 2">
    <name type="scientific">Ceratopteris richardii</name>
    <name type="common">Triangle waterfern</name>
    <dbReference type="NCBI Taxonomy" id="49495"/>
    <lineage>
        <taxon>Eukaryota</taxon>
        <taxon>Viridiplantae</taxon>
        <taxon>Streptophyta</taxon>
        <taxon>Embryophyta</taxon>
        <taxon>Tracheophyta</taxon>
        <taxon>Polypodiopsida</taxon>
        <taxon>Polypodiidae</taxon>
        <taxon>Polypodiales</taxon>
        <taxon>Pteridineae</taxon>
        <taxon>Pteridaceae</taxon>
        <taxon>Parkerioideae</taxon>
        <taxon>Ceratopteris</taxon>
    </lineage>
</organism>
<evidence type="ECO:0000313" key="2">
    <source>
        <dbReference type="Proteomes" id="UP000825935"/>
    </source>
</evidence>
<evidence type="ECO:0000313" key="1">
    <source>
        <dbReference type="EMBL" id="KAH7404469.1"/>
    </source>
</evidence>
<protein>
    <submittedName>
        <fullName evidence="1">Uncharacterized protein</fullName>
    </submittedName>
</protein>